<evidence type="ECO:0000313" key="4">
    <source>
        <dbReference type="EMBL" id="BCU69917.1"/>
    </source>
</evidence>
<dbReference type="InterPro" id="IPR051396">
    <property type="entry name" value="Bact_Antivir_Def_Nuclease"/>
</dbReference>
<evidence type="ECO:0000259" key="3">
    <source>
        <dbReference type="SMART" id="SM00382"/>
    </source>
</evidence>
<keyword evidence="2" id="KW-0067">ATP-binding</keyword>
<accession>A0A8D5ZJ70</accession>
<dbReference type="GO" id="GO:0005524">
    <property type="term" value="F:ATP binding"/>
    <property type="evidence" value="ECO:0007669"/>
    <property type="project" value="UniProtKB-KW"/>
</dbReference>
<proteinExistence type="predicted"/>
<dbReference type="Gene3D" id="3.40.50.300">
    <property type="entry name" value="P-loop containing nucleotide triphosphate hydrolases"/>
    <property type="match status" value="1"/>
</dbReference>
<dbReference type="SMART" id="SM00382">
    <property type="entry name" value="AAA"/>
    <property type="match status" value="1"/>
</dbReference>
<dbReference type="InterPro" id="IPR027417">
    <property type="entry name" value="P-loop_NTPase"/>
</dbReference>
<dbReference type="GO" id="GO:0016887">
    <property type="term" value="F:ATP hydrolysis activity"/>
    <property type="evidence" value="ECO:0007669"/>
    <property type="project" value="InterPro"/>
</dbReference>
<name>A0A8D5ZJ70_9CREN</name>
<sequence length="290" mass="31969">MKVTVRGIGPIKHISFTLDKSIAVVGPNGSGKTTLLLTLYGVINAWAKGVRLKSPQVGEEFVKALGVVFKKSLEDTFRCDVRELVNGNGEVTFQNGLGDLSLNIDGGGVSVNLKLNKEVRFQVREIEDNNLPVGEVQVNTSGTSVEVIYGVKGKEKWQYFDLLRDLLKEVEGSAIVNAFLDFYFYGFRPVTAVGEVKGEVVVDGKKVAITDFGVFIDGKKYPVTSRGVRRLAEILLSSRGGELVLIDDAEAYLDERLRYTLMEEVVKRKKVVVTTRDKAFANAFDNVVQL</sequence>
<reference evidence="4 5" key="1">
    <citation type="submission" date="2021-04" db="EMBL/GenBank/DDBJ databases">
        <title>Complete genome sequence of Stygiolobus sp. KN-1.</title>
        <authorList>
            <person name="Nakamura K."/>
            <person name="Sakai H."/>
            <person name="Kurosawa N."/>
        </authorList>
    </citation>
    <scope>NUCLEOTIDE SEQUENCE [LARGE SCALE GENOMIC DNA]</scope>
    <source>
        <strain evidence="4 5">KN-1</strain>
    </source>
</reference>
<feature type="domain" description="AAA+ ATPase" evidence="3">
    <location>
        <begin position="18"/>
        <end position="290"/>
    </location>
</feature>
<protein>
    <recommendedName>
        <fullName evidence="3">AAA+ ATPase domain-containing protein</fullName>
    </recommendedName>
</protein>
<keyword evidence="1" id="KW-0547">Nucleotide-binding</keyword>
<dbReference type="EMBL" id="AP024597">
    <property type="protein sequence ID" value="BCU69917.1"/>
    <property type="molecule type" value="Genomic_DNA"/>
</dbReference>
<dbReference type="GeneID" id="66162946"/>
<dbReference type="AlphaFoldDB" id="A0A8D5ZJ70"/>
<gene>
    <name evidence="4" type="ORF">KN1_12140</name>
</gene>
<evidence type="ECO:0000313" key="5">
    <source>
        <dbReference type="Proteomes" id="UP000825123"/>
    </source>
</evidence>
<keyword evidence="5" id="KW-1185">Reference proteome</keyword>
<dbReference type="Pfam" id="PF00005">
    <property type="entry name" value="ABC_tran"/>
    <property type="match status" value="1"/>
</dbReference>
<evidence type="ECO:0000256" key="1">
    <source>
        <dbReference type="ARBA" id="ARBA00022741"/>
    </source>
</evidence>
<dbReference type="PANTHER" id="PTHR43581:SF2">
    <property type="entry name" value="EXCINUCLEASE ATPASE SUBUNIT"/>
    <property type="match status" value="1"/>
</dbReference>
<dbReference type="PANTHER" id="PTHR43581">
    <property type="entry name" value="ATP/GTP PHOSPHATASE"/>
    <property type="match status" value="1"/>
</dbReference>
<dbReference type="RefSeq" id="WP_221289985.1">
    <property type="nucleotide sequence ID" value="NZ_AP024597.1"/>
</dbReference>
<evidence type="ECO:0000256" key="2">
    <source>
        <dbReference type="ARBA" id="ARBA00022840"/>
    </source>
</evidence>
<dbReference type="InterPro" id="IPR003439">
    <property type="entry name" value="ABC_transporter-like_ATP-bd"/>
</dbReference>
<organism evidence="4 5">
    <name type="scientific">Stygiolobus caldivivus</name>
    <dbReference type="NCBI Taxonomy" id="2824673"/>
    <lineage>
        <taxon>Archaea</taxon>
        <taxon>Thermoproteota</taxon>
        <taxon>Thermoprotei</taxon>
        <taxon>Sulfolobales</taxon>
        <taxon>Sulfolobaceae</taxon>
        <taxon>Stygiolobus</taxon>
    </lineage>
</organism>
<dbReference type="KEGG" id="csty:KN1_12140"/>
<dbReference type="InterPro" id="IPR003593">
    <property type="entry name" value="AAA+_ATPase"/>
</dbReference>
<dbReference type="SUPFAM" id="SSF52540">
    <property type="entry name" value="P-loop containing nucleoside triphosphate hydrolases"/>
    <property type="match status" value="1"/>
</dbReference>
<dbReference type="Proteomes" id="UP000825123">
    <property type="component" value="Chromosome"/>
</dbReference>